<dbReference type="SUPFAM" id="SSF74924">
    <property type="entry name" value="Cap-Gly domain"/>
    <property type="match status" value="1"/>
</dbReference>
<gene>
    <name evidence="6" type="primary">TBCB</name>
    <name evidence="6" type="ORF">TNCT_660031</name>
</gene>
<comment type="subcellular location">
    <subcellularLocation>
        <location evidence="1">Cytoplasm</location>
    </subcellularLocation>
</comment>
<reference evidence="6" key="1">
    <citation type="submission" date="2020-07" db="EMBL/GenBank/DDBJ databases">
        <title>Multicomponent nature underlies the extraordinary mechanical properties of spider dragline silk.</title>
        <authorList>
            <person name="Kono N."/>
            <person name="Nakamura H."/>
            <person name="Mori M."/>
            <person name="Yoshida Y."/>
            <person name="Ohtoshi R."/>
            <person name="Malay A.D."/>
            <person name="Moran D.A.P."/>
            <person name="Tomita M."/>
            <person name="Numata K."/>
            <person name="Arakawa K."/>
        </authorList>
    </citation>
    <scope>NUCLEOTIDE SEQUENCE</scope>
</reference>
<evidence type="ECO:0000256" key="2">
    <source>
        <dbReference type="ARBA" id="ARBA00022490"/>
    </source>
</evidence>
<dbReference type="GO" id="GO:0031122">
    <property type="term" value="P:cytoplasmic microtubule organization"/>
    <property type="evidence" value="ECO:0007669"/>
    <property type="project" value="TreeGrafter"/>
</dbReference>
<organism evidence="6 7">
    <name type="scientific">Trichonephila clavata</name>
    <name type="common">Joro spider</name>
    <name type="synonym">Nephila clavata</name>
    <dbReference type="NCBI Taxonomy" id="2740835"/>
    <lineage>
        <taxon>Eukaryota</taxon>
        <taxon>Metazoa</taxon>
        <taxon>Ecdysozoa</taxon>
        <taxon>Arthropoda</taxon>
        <taxon>Chelicerata</taxon>
        <taxon>Arachnida</taxon>
        <taxon>Araneae</taxon>
        <taxon>Araneomorphae</taxon>
        <taxon>Entelegynae</taxon>
        <taxon>Araneoidea</taxon>
        <taxon>Nephilidae</taxon>
        <taxon>Trichonephila</taxon>
    </lineage>
</organism>
<dbReference type="CDD" id="cd01789">
    <property type="entry name" value="Ubl_TBCB"/>
    <property type="match status" value="1"/>
</dbReference>
<dbReference type="GO" id="GO:0005938">
    <property type="term" value="C:cell cortex"/>
    <property type="evidence" value="ECO:0007669"/>
    <property type="project" value="TreeGrafter"/>
</dbReference>
<dbReference type="EMBL" id="BMAO01015847">
    <property type="protein sequence ID" value="GFR04678.1"/>
    <property type="molecule type" value="Genomic_DNA"/>
</dbReference>
<evidence type="ECO:0000313" key="6">
    <source>
        <dbReference type="EMBL" id="GFR04678.1"/>
    </source>
</evidence>
<dbReference type="PANTHER" id="PTHR18916:SF85">
    <property type="entry name" value="TUBULIN-FOLDING COFACTOR B"/>
    <property type="match status" value="1"/>
</dbReference>
<dbReference type="InterPro" id="IPR000626">
    <property type="entry name" value="Ubiquitin-like_dom"/>
</dbReference>
<dbReference type="GO" id="GO:0007023">
    <property type="term" value="P:post-chaperonin tubulin folding pathway"/>
    <property type="evidence" value="ECO:0007669"/>
    <property type="project" value="InterPro"/>
</dbReference>
<dbReference type="Pfam" id="PF14560">
    <property type="entry name" value="Ubiquitin_2"/>
    <property type="match status" value="1"/>
</dbReference>
<dbReference type="InterPro" id="IPR036859">
    <property type="entry name" value="CAP-Gly_dom_sf"/>
</dbReference>
<evidence type="ECO:0000259" key="5">
    <source>
        <dbReference type="PROSITE" id="PS50245"/>
    </source>
</evidence>
<dbReference type="AlphaFoldDB" id="A0A8X6GIC4"/>
<keyword evidence="2" id="KW-0963">Cytoplasm</keyword>
<dbReference type="GO" id="GO:0005829">
    <property type="term" value="C:cytosol"/>
    <property type="evidence" value="ECO:0007669"/>
    <property type="project" value="UniProtKB-ARBA"/>
</dbReference>
<accession>A0A8X6GIC4</accession>
<name>A0A8X6GIC4_TRICU</name>
<dbReference type="SUPFAM" id="SSF54236">
    <property type="entry name" value="Ubiquitin-like"/>
    <property type="match status" value="1"/>
</dbReference>
<dbReference type="Pfam" id="PF01302">
    <property type="entry name" value="CAP_GLY"/>
    <property type="match status" value="1"/>
</dbReference>
<dbReference type="GO" id="GO:0005634">
    <property type="term" value="C:nucleus"/>
    <property type="evidence" value="ECO:0007669"/>
    <property type="project" value="TreeGrafter"/>
</dbReference>
<dbReference type="Gene3D" id="2.30.30.190">
    <property type="entry name" value="CAP Gly-rich-like domain"/>
    <property type="match status" value="1"/>
</dbReference>
<dbReference type="GO" id="GO:0007021">
    <property type="term" value="P:tubulin complex assembly"/>
    <property type="evidence" value="ECO:0007669"/>
    <property type="project" value="InterPro"/>
</dbReference>
<dbReference type="PANTHER" id="PTHR18916">
    <property type="entry name" value="DYNACTIN 1-RELATED MICROTUBULE-BINDING"/>
    <property type="match status" value="1"/>
</dbReference>
<dbReference type="Proteomes" id="UP000887116">
    <property type="component" value="Unassembled WGS sequence"/>
</dbReference>
<protein>
    <submittedName>
        <fullName evidence="6">Tubulin-folding cofactor B</fullName>
    </submittedName>
</protein>
<dbReference type="Gene3D" id="3.10.20.90">
    <property type="entry name" value="Phosphatidylinositol 3-kinase Catalytic Subunit, Chain A, domain 1"/>
    <property type="match status" value="1"/>
</dbReference>
<sequence>MDSMNNRDFNCLSFKMAEESKVGVLDILVTSSINSFGTQRRFPTDITIGELKQKLELITGASSSSMELQLQDDKNDLIAKLVDDNSLLSSFPLASAKVLHVIDSFHQAGEFEDVSKVKKFELSEEEYNKRAETLRAFKEKMKLQGGDQKQQLAEKKLKEEEELIKNFSVGNRCEVHVAGKPNRRGTVMYVGQTEFKPGFWVGVKYDEPFGKNDGSVGGKRYFECAPKYGGFVKPHDVVVGDFPEEMDDLDEI</sequence>
<dbReference type="SMART" id="SM01052">
    <property type="entry name" value="CAP_GLY"/>
    <property type="match status" value="1"/>
</dbReference>
<keyword evidence="3" id="KW-0143">Chaperone</keyword>
<keyword evidence="7" id="KW-1185">Reference proteome</keyword>
<dbReference type="InterPro" id="IPR045172">
    <property type="entry name" value="TBCB_Ubl"/>
</dbReference>
<evidence type="ECO:0000256" key="4">
    <source>
        <dbReference type="ARBA" id="ARBA00025779"/>
    </source>
</evidence>
<dbReference type="FunFam" id="2.30.30.190:FF:000013">
    <property type="entry name" value="Tubulin-folding cofactor B"/>
    <property type="match status" value="1"/>
</dbReference>
<evidence type="ECO:0000256" key="1">
    <source>
        <dbReference type="ARBA" id="ARBA00004496"/>
    </source>
</evidence>
<evidence type="ECO:0000313" key="7">
    <source>
        <dbReference type="Proteomes" id="UP000887116"/>
    </source>
</evidence>
<dbReference type="OrthoDB" id="5295208at2759"/>
<evidence type="ECO:0000256" key="3">
    <source>
        <dbReference type="ARBA" id="ARBA00023186"/>
    </source>
</evidence>
<comment type="similarity">
    <text evidence="4">Belongs to the TBCB family.</text>
</comment>
<dbReference type="PROSITE" id="PS00845">
    <property type="entry name" value="CAP_GLY_1"/>
    <property type="match status" value="1"/>
</dbReference>
<feature type="domain" description="CAP-Gly" evidence="5">
    <location>
        <begin position="191"/>
        <end position="233"/>
    </location>
</feature>
<dbReference type="GO" id="GO:0051010">
    <property type="term" value="F:microtubule plus-end binding"/>
    <property type="evidence" value="ECO:0007669"/>
    <property type="project" value="TreeGrafter"/>
</dbReference>
<dbReference type="InterPro" id="IPR000938">
    <property type="entry name" value="CAP-Gly_domain"/>
</dbReference>
<dbReference type="PROSITE" id="PS50245">
    <property type="entry name" value="CAP_GLY_2"/>
    <property type="match status" value="1"/>
</dbReference>
<comment type="caution">
    <text evidence="6">The sequence shown here is derived from an EMBL/GenBank/DDBJ whole genome shotgun (WGS) entry which is preliminary data.</text>
</comment>
<dbReference type="InterPro" id="IPR029071">
    <property type="entry name" value="Ubiquitin-like_domsf"/>
</dbReference>
<dbReference type="GO" id="GO:0035371">
    <property type="term" value="C:microtubule plus-end"/>
    <property type="evidence" value="ECO:0007669"/>
    <property type="project" value="TreeGrafter"/>
</dbReference>
<proteinExistence type="inferred from homology"/>
<dbReference type="GO" id="GO:0043014">
    <property type="term" value="F:alpha-tubulin binding"/>
    <property type="evidence" value="ECO:0007669"/>
    <property type="project" value="InterPro"/>
</dbReference>